<dbReference type="EMBL" id="BOQL01000018">
    <property type="protein sequence ID" value="GIM65752.1"/>
    <property type="molecule type" value="Genomic_DNA"/>
</dbReference>
<evidence type="ECO:0000313" key="10">
    <source>
        <dbReference type="Proteomes" id="UP000681340"/>
    </source>
</evidence>
<evidence type="ECO:0000256" key="7">
    <source>
        <dbReference type="SAM" id="Phobius"/>
    </source>
</evidence>
<dbReference type="PANTHER" id="PTHR42709:SF6">
    <property type="entry name" value="UNDECAPRENYL PHOSPHATE TRANSPORTER A"/>
    <property type="match status" value="1"/>
</dbReference>
<evidence type="ECO:0000256" key="4">
    <source>
        <dbReference type="ARBA" id="ARBA00022692"/>
    </source>
</evidence>
<feature type="transmembrane region" description="Helical" evidence="7">
    <location>
        <begin position="144"/>
        <end position="169"/>
    </location>
</feature>
<sequence>MRENAVIDWVGLTESLAASHWLYLILISVSLLDSFLPLIPSEPVIIIAGVFAATGVTNLALVIAATALGAFLGDQIPYAFGRRLSFVLEKRLPPGSKRRATHNWISRHLHTRGGFILVSTRFIPVGRYLVTITSGTVRYNYRNYVLFTIIGGTAWSAYTVLTGYVGGVLFQDNALLAFGVGLGLALILSGAIELIRRLHMRRNAVTDVPER</sequence>
<evidence type="ECO:0000256" key="5">
    <source>
        <dbReference type="ARBA" id="ARBA00022989"/>
    </source>
</evidence>
<comment type="similarity">
    <text evidence="2">Belongs to the DedA family.</text>
</comment>
<evidence type="ECO:0000256" key="6">
    <source>
        <dbReference type="ARBA" id="ARBA00023136"/>
    </source>
</evidence>
<proteinExistence type="inferred from homology"/>
<gene>
    <name evidence="9" type="ORF">Aau02nite_19470</name>
</gene>
<organism evidence="9 10">
    <name type="scientific">Actinoplanes auranticolor</name>
    <dbReference type="NCBI Taxonomy" id="47988"/>
    <lineage>
        <taxon>Bacteria</taxon>
        <taxon>Bacillati</taxon>
        <taxon>Actinomycetota</taxon>
        <taxon>Actinomycetes</taxon>
        <taxon>Micromonosporales</taxon>
        <taxon>Micromonosporaceae</taxon>
        <taxon>Actinoplanes</taxon>
    </lineage>
</organism>
<dbReference type="Pfam" id="PF09335">
    <property type="entry name" value="VTT_dom"/>
    <property type="match status" value="1"/>
</dbReference>
<dbReference type="GO" id="GO:0005886">
    <property type="term" value="C:plasma membrane"/>
    <property type="evidence" value="ECO:0007669"/>
    <property type="project" value="UniProtKB-SubCell"/>
</dbReference>
<comment type="subcellular location">
    <subcellularLocation>
        <location evidence="1">Cell membrane</location>
        <topology evidence="1">Multi-pass membrane protein</topology>
    </subcellularLocation>
</comment>
<protein>
    <recommendedName>
        <fullName evidence="8">VTT domain-containing protein</fullName>
    </recommendedName>
</protein>
<reference evidence="9" key="1">
    <citation type="submission" date="2021-03" db="EMBL/GenBank/DDBJ databases">
        <title>Whole genome shotgun sequence of Actinoplanes auranticolor NBRC 12245.</title>
        <authorList>
            <person name="Komaki H."/>
            <person name="Tamura T."/>
        </authorList>
    </citation>
    <scope>NUCLEOTIDE SEQUENCE</scope>
    <source>
        <strain evidence="9">NBRC 12245</strain>
    </source>
</reference>
<evidence type="ECO:0000256" key="1">
    <source>
        <dbReference type="ARBA" id="ARBA00004651"/>
    </source>
</evidence>
<evidence type="ECO:0000313" key="9">
    <source>
        <dbReference type="EMBL" id="GIM65752.1"/>
    </source>
</evidence>
<evidence type="ECO:0000256" key="2">
    <source>
        <dbReference type="ARBA" id="ARBA00010792"/>
    </source>
</evidence>
<comment type="caution">
    <text evidence="9">The sequence shown here is derived from an EMBL/GenBank/DDBJ whole genome shotgun (WGS) entry which is preliminary data.</text>
</comment>
<feature type="domain" description="VTT" evidence="8">
    <location>
        <begin position="39"/>
        <end position="164"/>
    </location>
</feature>
<feature type="transmembrane region" description="Helical" evidence="7">
    <location>
        <begin position="175"/>
        <end position="195"/>
    </location>
</feature>
<keyword evidence="3" id="KW-1003">Cell membrane</keyword>
<evidence type="ECO:0000259" key="8">
    <source>
        <dbReference type="Pfam" id="PF09335"/>
    </source>
</evidence>
<dbReference type="InterPro" id="IPR032816">
    <property type="entry name" value="VTT_dom"/>
</dbReference>
<dbReference type="AlphaFoldDB" id="A0A919S6R0"/>
<keyword evidence="10" id="KW-1185">Reference proteome</keyword>
<keyword evidence="4 7" id="KW-0812">Transmembrane</keyword>
<dbReference type="PANTHER" id="PTHR42709">
    <property type="entry name" value="ALKALINE PHOSPHATASE LIKE PROTEIN"/>
    <property type="match status" value="1"/>
</dbReference>
<dbReference type="InterPro" id="IPR051311">
    <property type="entry name" value="DedA_domain"/>
</dbReference>
<keyword evidence="5 7" id="KW-1133">Transmembrane helix</keyword>
<name>A0A919S6R0_9ACTN</name>
<accession>A0A919S6R0</accession>
<feature type="transmembrane region" description="Helical" evidence="7">
    <location>
        <begin position="45"/>
        <end position="73"/>
    </location>
</feature>
<dbReference type="Proteomes" id="UP000681340">
    <property type="component" value="Unassembled WGS sequence"/>
</dbReference>
<keyword evidence="6 7" id="KW-0472">Membrane</keyword>
<evidence type="ECO:0000256" key="3">
    <source>
        <dbReference type="ARBA" id="ARBA00022475"/>
    </source>
</evidence>